<dbReference type="AlphaFoldDB" id="A0A2G6KBE7"/>
<protein>
    <recommendedName>
        <fullName evidence="3">PBP domain-containing protein</fullName>
    </recommendedName>
</protein>
<evidence type="ECO:0000313" key="2">
    <source>
        <dbReference type="Proteomes" id="UP000230821"/>
    </source>
</evidence>
<name>A0A2G6KBE7_9BACT</name>
<gene>
    <name evidence="1" type="ORF">CSA56_14475</name>
</gene>
<proteinExistence type="predicted"/>
<evidence type="ECO:0000313" key="1">
    <source>
        <dbReference type="EMBL" id="PIE32690.1"/>
    </source>
</evidence>
<dbReference type="Proteomes" id="UP000230821">
    <property type="component" value="Unassembled WGS sequence"/>
</dbReference>
<reference evidence="1 2" key="1">
    <citation type="submission" date="2017-10" db="EMBL/GenBank/DDBJ databases">
        <title>Novel microbial diversity and functional potential in the marine mammal oral microbiome.</title>
        <authorList>
            <person name="Dudek N.K."/>
            <person name="Sun C.L."/>
            <person name="Burstein D."/>
            <person name="Kantor R.S."/>
            <person name="Aliaga Goltsman D.S."/>
            <person name="Bik E.M."/>
            <person name="Thomas B.C."/>
            <person name="Banfield J.F."/>
            <person name="Relman D.A."/>
        </authorList>
    </citation>
    <scope>NUCLEOTIDE SEQUENCE [LARGE SCALE GENOMIC DNA]</scope>
    <source>
        <strain evidence="1">DOLJORAL78_47_16</strain>
    </source>
</reference>
<dbReference type="SUPFAM" id="SSF53850">
    <property type="entry name" value="Periplasmic binding protein-like II"/>
    <property type="match status" value="1"/>
</dbReference>
<dbReference type="EMBL" id="PDSK01000109">
    <property type="protein sequence ID" value="PIE32690.1"/>
    <property type="molecule type" value="Genomic_DNA"/>
</dbReference>
<dbReference type="Gene3D" id="3.40.190.10">
    <property type="entry name" value="Periplasmic binding protein-like II"/>
    <property type="match status" value="1"/>
</dbReference>
<sequence>MRRLVVCLVLLSIIVPGGFLTAKEEKTFHVIVNTSNPTSELTKSEISKLFLKKNKHWKELNEAVLPIDQVVDSPVRKQFSAEIHGRKISAIQAYWQKQIFSGRRVPPEEKKADQHILEYVAEHEGAIGYVSEAANVSLYNVKTVRILTEERHK</sequence>
<organism evidence="1 2">
    <name type="scientific">candidate division KSB3 bacterium</name>
    <dbReference type="NCBI Taxonomy" id="2044937"/>
    <lineage>
        <taxon>Bacteria</taxon>
        <taxon>candidate division KSB3</taxon>
    </lineage>
</organism>
<evidence type="ECO:0008006" key="3">
    <source>
        <dbReference type="Google" id="ProtNLM"/>
    </source>
</evidence>
<comment type="caution">
    <text evidence="1">The sequence shown here is derived from an EMBL/GenBank/DDBJ whole genome shotgun (WGS) entry which is preliminary data.</text>
</comment>
<accession>A0A2G6KBE7</accession>